<keyword evidence="4" id="KW-1003">Cell membrane</keyword>
<dbReference type="NCBIfam" id="TIGR00842">
    <property type="entry name" value="bcct"/>
    <property type="match status" value="1"/>
</dbReference>
<evidence type="ECO:0000256" key="6">
    <source>
        <dbReference type="ARBA" id="ARBA00022989"/>
    </source>
</evidence>
<evidence type="ECO:0000256" key="2">
    <source>
        <dbReference type="ARBA" id="ARBA00005658"/>
    </source>
</evidence>
<comment type="subcellular location">
    <subcellularLocation>
        <location evidence="1">Cell membrane</location>
        <topology evidence="1">Multi-pass membrane protein</topology>
    </subcellularLocation>
</comment>
<dbReference type="Proteomes" id="UP000823123">
    <property type="component" value="Unassembled WGS sequence"/>
</dbReference>
<evidence type="ECO:0000256" key="7">
    <source>
        <dbReference type="ARBA" id="ARBA00023136"/>
    </source>
</evidence>
<gene>
    <name evidence="9" type="ORF">IBJ83_00270</name>
</gene>
<keyword evidence="7 8" id="KW-0472">Membrane</keyword>
<organism evidence="9 10">
    <name type="scientific">Parvimonas parva</name>
    <dbReference type="NCBI Taxonomy" id="2769485"/>
    <lineage>
        <taxon>Bacteria</taxon>
        <taxon>Bacillati</taxon>
        <taxon>Bacillota</taxon>
        <taxon>Tissierellia</taxon>
        <taxon>Tissierellales</taxon>
        <taxon>Peptoniphilaceae</taxon>
        <taxon>Parvimonas</taxon>
    </lineage>
</organism>
<keyword evidence="3" id="KW-0813">Transport</keyword>
<feature type="transmembrane region" description="Helical" evidence="8">
    <location>
        <begin position="469"/>
        <end position="494"/>
    </location>
</feature>
<dbReference type="RefSeq" id="WP_201274880.1">
    <property type="nucleotide sequence ID" value="NZ_JACVDA010000001.1"/>
</dbReference>
<keyword evidence="6 8" id="KW-1133">Transmembrane helix</keyword>
<evidence type="ECO:0000256" key="3">
    <source>
        <dbReference type="ARBA" id="ARBA00022448"/>
    </source>
</evidence>
<keyword evidence="10" id="KW-1185">Reference proteome</keyword>
<keyword evidence="5 8" id="KW-0812">Transmembrane</keyword>
<evidence type="ECO:0000256" key="8">
    <source>
        <dbReference type="SAM" id="Phobius"/>
    </source>
</evidence>
<name>A0ABS1C6N6_9FIRM</name>
<feature type="transmembrane region" description="Helical" evidence="8">
    <location>
        <begin position="12"/>
        <end position="30"/>
    </location>
</feature>
<feature type="transmembrane region" description="Helical" evidence="8">
    <location>
        <begin position="184"/>
        <end position="207"/>
    </location>
</feature>
<evidence type="ECO:0000256" key="1">
    <source>
        <dbReference type="ARBA" id="ARBA00004651"/>
    </source>
</evidence>
<feature type="transmembrane region" description="Helical" evidence="8">
    <location>
        <begin position="315"/>
        <end position="332"/>
    </location>
</feature>
<sequence length="508" mass="57171">MKNNLKNQIDWIATIVPLVGVVIVSILFLFQSESSTFVLESIRTFLGDDFGIYYAILGVGILLCSLYIAFSKYGTIKLGKKDDKIEFSSFTWGVMIFTSTMAADILFYSLCEWALYSNEAHIKNMGGIQKWASTYPLFHWGPIAWSFYIILAVAFGFMLHVRGREKQKFSEGCRAILGNKVDGIVGKIIDLIAVFALIAGTATTFSLATPLLSSSIAKVFHIQNSTILTVLILLLIAFVYTFAVLFGMKGISTLANFCSYFFFALLFYFLFLGGETRYILETGFSAVGNLLQNFIGLSTWMDPLRETSFPQHWTIYYWAYWMVWCVATPFFIGKISKGRTIKQTILGGYSWGILGTFTSFIILGNYGMSVQLKKGIDISGFISNGGSHSDAILKIFDTLPFTEIGLLLLVITMIAFYSTTFDALTMVIASYSYKKLPINEEPHRLVKVFWSIVFILFPISLIFMEKSMYSLQSIAIISAFPIGIIVLLIVFSFFKDAKNYLNENKKFQ</sequence>
<feature type="transmembrane region" description="Helical" evidence="8">
    <location>
        <begin position="143"/>
        <end position="163"/>
    </location>
</feature>
<feature type="transmembrane region" description="Helical" evidence="8">
    <location>
        <begin position="50"/>
        <end position="70"/>
    </location>
</feature>
<comment type="caution">
    <text evidence="9">The sequence shown here is derived from an EMBL/GenBank/DDBJ whole genome shotgun (WGS) entry which is preliminary data.</text>
</comment>
<feature type="transmembrane region" description="Helical" evidence="8">
    <location>
        <begin position="344"/>
        <end position="363"/>
    </location>
</feature>
<evidence type="ECO:0000313" key="10">
    <source>
        <dbReference type="Proteomes" id="UP000823123"/>
    </source>
</evidence>
<dbReference type="EMBL" id="JACVDA010000001">
    <property type="protein sequence ID" value="MBK1467758.1"/>
    <property type="molecule type" value="Genomic_DNA"/>
</dbReference>
<feature type="transmembrane region" description="Helical" evidence="8">
    <location>
        <begin position="90"/>
        <end position="110"/>
    </location>
</feature>
<feature type="transmembrane region" description="Helical" evidence="8">
    <location>
        <begin position="227"/>
        <end position="246"/>
    </location>
</feature>
<dbReference type="PANTHER" id="PTHR30047">
    <property type="entry name" value="HIGH-AFFINITY CHOLINE TRANSPORT PROTEIN-RELATED"/>
    <property type="match status" value="1"/>
</dbReference>
<feature type="transmembrane region" description="Helical" evidence="8">
    <location>
        <begin position="253"/>
        <end position="271"/>
    </location>
</feature>
<dbReference type="InterPro" id="IPR000060">
    <property type="entry name" value="BCCT_transptr"/>
</dbReference>
<evidence type="ECO:0000256" key="5">
    <source>
        <dbReference type="ARBA" id="ARBA00022692"/>
    </source>
</evidence>
<feature type="transmembrane region" description="Helical" evidence="8">
    <location>
        <begin position="404"/>
        <end position="433"/>
    </location>
</feature>
<feature type="transmembrane region" description="Helical" evidence="8">
    <location>
        <begin position="445"/>
        <end position="463"/>
    </location>
</feature>
<evidence type="ECO:0000256" key="4">
    <source>
        <dbReference type="ARBA" id="ARBA00022475"/>
    </source>
</evidence>
<accession>A0ABS1C6N6</accession>
<proteinExistence type="inferred from homology"/>
<evidence type="ECO:0000313" key="9">
    <source>
        <dbReference type="EMBL" id="MBK1467758.1"/>
    </source>
</evidence>
<comment type="similarity">
    <text evidence="2">Belongs to the BCCT transporter (TC 2.A.15) family.</text>
</comment>
<dbReference type="PANTHER" id="PTHR30047:SF7">
    <property type="entry name" value="HIGH-AFFINITY CHOLINE TRANSPORT PROTEIN"/>
    <property type="match status" value="1"/>
</dbReference>
<dbReference type="Pfam" id="PF02028">
    <property type="entry name" value="BCCT"/>
    <property type="match status" value="1"/>
</dbReference>
<reference evidence="9 10" key="1">
    <citation type="submission" date="2020-09" db="EMBL/GenBank/DDBJ databases">
        <title>Parvimonas S3374 sp. nov.</title>
        <authorList>
            <person name="Buhl M."/>
        </authorList>
    </citation>
    <scope>NUCLEOTIDE SEQUENCE [LARGE SCALE GENOMIC DNA]</scope>
    <source>
        <strain evidence="9 10">S3374</strain>
    </source>
</reference>
<protein>
    <submittedName>
        <fullName evidence="9">BCCT family transporter</fullName>
    </submittedName>
</protein>